<dbReference type="Gene3D" id="3.30.565.10">
    <property type="entry name" value="Histidine kinase-like ATPase, C-terminal domain"/>
    <property type="match status" value="1"/>
</dbReference>
<dbReference type="GO" id="GO:0005886">
    <property type="term" value="C:plasma membrane"/>
    <property type="evidence" value="ECO:0007669"/>
    <property type="project" value="UniProtKB-SubCell"/>
</dbReference>
<dbReference type="InterPro" id="IPR005467">
    <property type="entry name" value="His_kinase_dom"/>
</dbReference>
<evidence type="ECO:0000256" key="14">
    <source>
        <dbReference type="ARBA" id="ARBA00023026"/>
    </source>
</evidence>
<dbReference type="EMBL" id="JACORU010000001">
    <property type="protein sequence ID" value="MBC5763145.1"/>
    <property type="molecule type" value="Genomic_DNA"/>
</dbReference>
<evidence type="ECO:0000259" key="25">
    <source>
        <dbReference type="PROSITE" id="PS50894"/>
    </source>
</evidence>
<dbReference type="SMART" id="SM00091">
    <property type="entry name" value="PAS"/>
    <property type="match status" value="3"/>
</dbReference>
<dbReference type="SMART" id="SM00073">
    <property type="entry name" value="HPT"/>
    <property type="match status" value="1"/>
</dbReference>
<dbReference type="Proteomes" id="UP000596827">
    <property type="component" value="Unassembled WGS sequence"/>
</dbReference>
<evidence type="ECO:0000256" key="1">
    <source>
        <dbReference type="ARBA" id="ARBA00000085"/>
    </source>
</evidence>
<feature type="domain" description="Response regulatory" evidence="22">
    <location>
        <begin position="652"/>
        <end position="773"/>
    </location>
</feature>
<comment type="function">
    <text evidence="17">Member of the two-component regulatory system BvgS/BvgA. Phosphorylates BvgA via a four-step phosphorelay in response to environmental signals.</text>
</comment>
<dbReference type="PROSITE" id="PS50109">
    <property type="entry name" value="HIS_KIN"/>
    <property type="match status" value="1"/>
</dbReference>
<comment type="subcellular location">
    <subcellularLocation>
        <location evidence="2">Cell membrane</location>
        <topology evidence="2">Multi-pass membrane protein</topology>
    </subcellularLocation>
</comment>
<dbReference type="Pfam" id="PF01627">
    <property type="entry name" value="Hpt"/>
    <property type="match status" value="1"/>
</dbReference>
<keyword evidence="5 20" id="KW-0597">Phosphoprotein</keyword>
<dbReference type="Pfam" id="PF00512">
    <property type="entry name" value="HisKA"/>
    <property type="match status" value="1"/>
</dbReference>
<keyword evidence="27" id="KW-1185">Reference proteome</keyword>
<dbReference type="InterPro" id="IPR003661">
    <property type="entry name" value="HisK_dim/P_dom"/>
</dbReference>
<evidence type="ECO:0000256" key="13">
    <source>
        <dbReference type="ARBA" id="ARBA00023012"/>
    </source>
</evidence>
<feature type="domain" description="Histidine kinase" evidence="21">
    <location>
        <begin position="413"/>
        <end position="634"/>
    </location>
</feature>
<evidence type="ECO:0000256" key="20">
    <source>
        <dbReference type="PROSITE-ProRule" id="PRU00169"/>
    </source>
</evidence>
<dbReference type="SUPFAM" id="SSF55874">
    <property type="entry name" value="ATPase domain of HSP90 chaperone/DNA topoisomerase II/histidine kinase"/>
    <property type="match status" value="1"/>
</dbReference>
<dbReference type="PANTHER" id="PTHR45339:SF1">
    <property type="entry name" value="HYBRID SIGNAL TRANSDUCTION HISTIDINE KINASE J"/>
    <property type="match status" value="1"/>
</dbReference>
<dbReference type="CDD" id="cd16922">
    <property type="entry name" value="HATPase_EvgS-ArcB-TorS-like"/>
    <property type="match status" value="1"/>
</dbReference>
<dbReference type="PANTHER" id="PTHR45339">
    <property type="entry name" value="HYBRID SIGNAL TRANSDUCTION HISTIDINE KINASE J"/>
    <property type="match status" value="1"/>
</dbReference>
<dbReference type="Pfam" id="PF02518">
    <property type="entry name" value="HATPase_c"/>
    <property type="match status" value="1"/>
</dbReference>
<dbReference type="InterPro" id="IPR000700">
    <property type="entry name" value="PAS-assoc_C"/>
</dbReference>
<dbReference type="Gene3D" id="3.30.450.20">
    <property type="entry name" value="PAS domain"/>
    <property type="match status" value="3"/>
</dbReference>
<accession>A0A923S0D4</accession>
<evidence type="ECO:0000256" key="19">
    <source>
        <dbReference type="PROSITE-ProRule" id="PRU00110"/>
    </source>
</evidence>
<evidence type="ECO:0000256" key="16">
    <source>
        <dbReference type="ARBA" id="ARBA00023306"/>
    </source>
</evidence>
<dbReference type="EC" id="2.7.13.3" evidence="3"/>
<protein>
    <recommendedName>
        <fullName evidence="18">Virulence sensor protein BvgS</fullName>
        <ecNumber evidence="3">2.7.13.3</ecNumber>
    </recommendedName>
</protein>
<keyword evidence="14" id="KW-0843">Virulence</keyword>
<feature type="domain" description="PAS" evidence="23">
    <location>
        <begin position="275"/>
        <end position="345"/>
    </location>
</feature>
<dbReference type="CDD" id="cd17546">
    <property type="entry name" value="REC_hyHK_CKI1_RcsC-like"/>
    <property type="match status" value="2"/>
</dbReference>
<dbReference type="NCBIfam" id="TIGR00229">
    <property type="entry name" value="sensory_box"/>
    <property type="match status" value="2"/>
</dbReference>
<dbReference type="InterPro" id="IPR035965">
    <property type="entry name" value="PAS-like_dom_sf"/>
</dbReference>
<dbReference type="PRINTS" id="PR00344">
    <property type="entry name" value="BCTRLSENSOR"/>
</dbReference>
<evidence type="ECO:0000259" key="22">
    <source>
        <dbReference type="PROSITE" id="PS50110"/>
    </source>
</evidence>
<evidence type="ECO:0000256" key="2">
    <source>
        <dbReference type="ARBA" id="ARBA00004651"/>
    </source>
</evidence>
<reference evidence="26" key="1">
    <citation type="submission" date="2020-08" db="EMBL/GenBank/DDBJ databases">
        <title>Ramlibacter sp. GTP1 16S ribosomal RNA gene genome sequencing and assembly.</title>
        <authorList>
            <person name="Kang M."/>
        </authorList>
    </citation>
    <scope>NUCLEOTIDE SEQUENCE</scope>
    <source>
        <strain evidence="26">GTP1</strain>
    </source>
</reference>
<evidence type="ECO:0000256" key="5">
    <source>
        <dbReference type="ARBA" id="ARBA00022553"/>
    </source>
</evidence>
<proteinExistence type="predicted"/>
<evidence type="ECO:0000256" key="7">
    <source>
        <dbReference type="ARBA" id="ARBA00022692"/>
    </source>
</evidence>
<evidence type="ECO:0000256" key="9">
    <source>
        <dbReference type="ARBA" id="ARBA00022741"/>
    </source>
</evidence>
<feature type="modified residue" description="4-aspartylphosphate" evidence="20">
    <location>
        <position position="706"/>
    </location>
</feature>
<dbReference type="Gene3D" id="1.10.287.130">
    <property type="match status" value="1"/>
</dbReference>
<keyword evidence="13" id="KW-0902">Two-component regulatory system</keyword>
<keyword evidence="16" id="KW-0131">Cell cycle</keyword>
<dbReference type="InterPro" id="IPR001789">
    <property type="entry name" value="Sig_transdc_resp-reg_receiver"/>
</dbReference>
<evidence type="ECO:0000259" key="24">
    <source>
        <dbReference type="PROSITE" id="PS50113"/>
    </source>
</evidence>
<dbReference type="SUPFAM" id="SSF47226">
    <property type="entry name" value="Histidine-containing phosphotransfer domain, HPT domain"/>
    <property type="match status" value="1"/>
</dbReference>
<dbReference type="InterPro" id="IPR008207">
    <property type="entry name" value="Sig_transdc_His_kin_Hpt_dom"/>
</dbReference>
<dbReference type="PROSITE" id="PS50113">
    <property type="entry name" value="PAC"/>
    <property type="match status" value="1"/>
</dbReference>
<dbReference type="InterPro" id="IPR013656">
    <property type="entry name" value="PAS_4"/>
</dbReference>
<feature type="modified residue" description="4-aspartylphosphate" evidence="20">
    <location>
        <position position="848"/>
    </location>
</feature>
<evidence type="ECO:0000256" key="17">
    <source>
        <dbReference type="ARBA" id="ARBA00058004"/>
    </source>
</evidence>
<feature type="domain" description="PAC" evidence="24">
    <location>
        <begin position="344"/>
        <end position="395"/>
    </location>
</feature>
<evidence type="ECO:0000256" key="12">
    <source>
        <dbReference type="ARBA" id="ARBA00022989"/>
    </source>
</evidence>
<sequence>MDRAPEPVASLERELALARATALQLTRERELLVSTLDAGNDGILTLQYSDGSIFYNIRFIELWNIPEDHLGDISDKALVEHQLTQVKDPAAWTAQVLRRRANPEAEDLSTVELKDGRVLERRVVPQRMHGRCVGSVIIFRDITERLRHEQKMLFNHLVLENAGPMVWIERGSLKVTWANPAACAHFGYPVDEFVGMTVADFDPSFGPADVKWLDTALAETRGQVKFESRHRCKDGRMRDAQVTTFLTEANGQSLYICAFKDISRQKAAERDQNRQRATLQSLIDSISDAVYYKDTEGRYLGCNAAFAALARAPRDAIIGRTARDFFPAEMASAVRSRDERCLRERREHSSEGRFGGATWDTVVAPLWDENGELQGTLGVSRDISGRVRAEEEVRRAKEEAEAATRMKSDFLANMSHEIRTPMNAIIGLSHLVLKTELTPRQRDYIHKVQSSGQHLLGLLNDILDFSKVEAGKLDLERAGFELEKLLETTCGLVSEKCHAKGLELVFDVAPDVPGTLVGDSLRLGQVLLNYANNAVKFTEKGEVLVSVRASERTERDVLLHFRVKDTGIGLTPEQAARLFQSFSQGDTSTTRKFGGTGLGLAICKRLAELMGGEVGVESEFGKGSTFWFTARVGIGEQRRRELVPRPDLRGRRALVVDDNEHARAVIVEMLQGMTFTTAEARDGASALEAVRRAAADGHPYDIVYLDWRMPGMDGTECARRIRALGLDAPPLMLMVTAFGRDEILKEATQAGIDNVLVKPVSPSQLFDTTMGVLGVRGEAPVAAQPSAADARLAPVRGARILLVEDNDINQQVARELLEEAGLVVDVADNGAIAVRKVDEAEYDLVFMDMQMPVMDGVSATEAIRVSGRHQRLPIVAMTANAMAQDRQACLDAGMNDFLVKPIDPRDLGSILLRWIRPRTAVVQPVPSAAAAPAADGLPVVPGLDTKTGLARMVGKKPLYLKLLARYAQGQAAATTEVRNAYEGGDAVTAERVAHTLKGVSGTIGATRIEALAARVEHALREKQPRAEVLSRLDALEPELAALVAALGMQLAEPVHG</sequence>
<dbReference type="FunFam" id="1.10.287.130:FF:000038">
    <property type="entry name" value="Sensory transduction histidine kinase"/>
    <property type="match status" value="1"/>
</dbReference>
<dbReference type="SMART" id="SM00388">
    <property type="entry name" value="HisKA"/>
    <property type="match status" value="1"/>
</dbReference>
<evidence type="ECO:0000313" key="27">
    <source>
        <dbReference type="Proteomes" id="UP000596827"/>
    </source>
</evidence>
<dbReference type="CDD" id="cd00088">
    <property type="entry name" value="HPT"/>
    <property type="match status" value="1"/>
</dbReference>
<keyword evidence="6" id="KW-0808">Transferase</keyword>
<keyword evidence="8" id="KW-0732">Signal</keyword>
<evidence type="ECO:0000256" key="18">
    <source>
        <dbReference type="ARBA" id="ARBA00070152"/>
    </source>
</evidence>
<dbReference type="Gene3D" id="3.40.50.2300">
    <property type="match status" value="2"/>
</dbReference>
<feature type="domain" description="Response regulatory" evidence="22">
    <location>
        <begin position="799"/>
        <end position="915"/>
    </location>
</feature>
<dbReference type="Pfam" id="PF00072">
    <property type="entry name" value="Response_reg"/>
    <property type="match status" value="2"/>
</dbReference>
<dbReference type="AlphaFoldDB" id="A0A923S0D4"/>
<dbReference type="SMART" id="SM00448">
    <property type="entry name" value="REC"/>
    <property type="match status" value="2"/>
</dbReference>
<gene>
    <name evidence="26" type="ORF">H8R02_01690</name>
</gene>
<evidence type="ECO:0000259" key="23">
    <source>
        <dbReference type="PROSITE" id="PS50112"/>
    </source>
</evidence>
<dbReference type="GO" id="GO:0000155">
    <property type="term" value="F:phosphorelay sensor kinase activity"/>
    <property type="evidence" value="ECO:0007669"/>
    <property type="project" value="InterPro"/>
</dbReference>
<comment type="catalytic activity">
    <reaction evidence="1">
        <text>ATP + protein L-histidine = ADP + protein N-phospho-L-histidine.</text>
        <dbReference type="EC" id="2.7.13.3"/>
    </reaction>
</comment>
<dbReference type="InterPro" id="IPR004358">
    <property type="entry name" value="Sig_transdc_His_kin-like_C"/>
</dbReference>
<keyword evidence="9" id="KW-0547">Nucleotide-binding</keyword>
<dbReference type="SUPFAM" id="SSF55785">
    <property type="entry name" value="PYP-like sensor domain (PAS domain)"/>
    <property type="match status" value="3"/>
</dbReference>
<dbReference type="CDD" id="cd00130">
    <property type="entry name" value="PAS"/>
    <property type="match status" value="2"/>
</dbReference>
<dbReference type="RefSeq" id="WP_187079606.1">
    <property type="nucleotide sequence ID" value="NZ_JACORU010000001.1"/>
</dbReference>
<dbReference type="InterPro" id="IPR036890">
    <property type="entry name" value="HATPase_C_sf"/>
</dbReference>
<dbReference type="Pfam" id="PF08448">
    <property type="entry name" value="PAS_4"/>
    <property type="match status" value="2"/>
</dbReference>
<dbReference type="PROSITE" id="PS50110">
    <property type="entry name" value="RESPONSE_REGULATORY"/>
    <property type="match status" value="2"/>
</dbReference>
<feature type="modified residue" description="Phosphohistidine" evidence="19">
    <location>
        <position position="994"/>
    </location>
</feature>
<comment type="caution">
    <text evidence="26">The sequence shown here is derived from an EMBL/GenBank/DDBJ whole genome shotgun (WGS) entry which is preliminary data.</text>
</comment>
<keyword evidence="10" id="KW-0418">Kinase</keyword>
<dbReference type="InterPro" id="IPR036097">
    <property type="entry name" value="HisK_dim/P_sf"/>
</dbReference>
<evidence type="ECO:0000313" key="26">
    <source>
        <dbReference type="EMBL" id="MBC5763145.1"/>
    </source>
</evidence>
<keyword evidence="4" id="KW-1003">Cell membrane</keyword>
<evidence type="ECO:0000256" key="4">
    <source>
        <dbReference type="ARBA" id="ARBA00022475"/>
    </source>
</evidence>
<dbReference type="GO" id="GO:0005524">
    <property type="term" value="F:ATP binding"/>
    <property type="evidence" value="ECO:0007669"/>
    <property type="project" value="UniProtKB-KW"/>
</dbReference>
<keyword evidence="7" id="KW-0812">Transmembrane</keyword>
<evidence type="ECO:0000259" key="21">
    <source>
        <dbReference type="PROSITE" id="PS50109"/>
    </source>
</evidence>
<dbReference type="PROSITE" id="PS50112">
    <property type="entry name" value="PAS"/>
    <property type="match status" value="1"/>
</dbReference>
<keyword evidence="15" id="KW-0472">Membrane</keyword>
<dbReference type="InterPro" id="IPR036641">
    <property type="entry name" value="HPT_dom_sf"/>
</dbReference>
<evidence type="ECO:0000256" key="11">
    <source>
        <dbReference type="ARBA" id="ARBA00022840"/>
    </source>
</evidence>
<dbReference type="SMART" id="SM00387">
    <property type="entry name" value="HATPase_c"/>
    <property type="match status" value="1"/>
</dbReference>
<name>A0A923S0D4_9BURK</name>
<evidence type="ECO:0000256" key="15">
    <source>
        <dbReference type="ARBA" id="ARBA00023136"/>
    </source>
</evidence>
<dbReference type="FunFam" id="3.30.565.10:FF:000010">
    <property type="entry name" value="Sensor histidine kinase RcsC"/>
    <property type="match status" value="1"/>
</dbReference>
<dbReference type="SUPFAM" id="SSF47384">
    <property type="entry name" value="Homodimeric domain of signal transducing histidine kinase"/>
    <property type="match status" value="1"/>
</dbReference>
<dbReference type="PROSITE" id="PS50894">
    <property type="entry name" value="HPT"/>
    <property type="match status" value="1"/>
</dbReference>
<evidence type="ECO:0000256" key="8">
    <source>
        <dbReference type="ARBA" id="ARBA00022729"/>
    </source>
</evidence>
<dbReference type="SUPFAM" id="SSF52172">
    <property type="entry name" value="CheY-like"/>
    <property type="match status" value="2"/>
</dbReference>
<dbReference type="InterPro" id="IPR011006">
    <property type="entry name" value="CheY-like_superfamily"/>
</dbReference>
<evidence type="ECO:0000256" key="6">
    <source>
        <dbReference type="ARBA" id="ARBA00022679"/>
    </source>
</evidence>
<evidence type="ECO:0000256" key="3">
    <source>
        <dbReference type="ARBA" id="ARBA00012438"/>
    </source>
</evidence>
<dbReference type="Gene3D" id="1.20.120.160">
    <property type="entry name" value="HPT domain"/>
    <property type="match status" value="1"/>
</dbReference>
<keyword evidence="12" id="KW-1133">Transmembrane helix</keyword>
<organism evidence="26 27">
    <name type="scientific">Ramlibacter albus</name>
    <dbReference type="NCBI Taxonomy" id="2079448"/>
    <lineage>
        <taxon>Bacteria</taxon>
        <taxon>Pseudomonadati</taxon>
        <taxon>Pseudomonadota</taxon>
        <taxon>Betaproteobacteria</taxon>
        <taxon>Burkholderiales</taxon>
        <taxon>Comamonadaceae</taxon>
        <taxon>Ramlibacter</taxon>
    </lineage>
</organism>
<dbReference type="InterPro" id="IPR000014">
    <property type="entry name" value="PAS"/>
</dbReference>
<keyword evidence="11" id="KW-0067">ATP-binding</keyword>
<dbReference type="CDD" id="cd00082">
    <property type="entry name" value="HisKA"/>
    <property type="match status" value="1"/>
</dbReference>
<evidence type="ECO:0000256" key="10">
    <source>
        <dbReference type="ARBA" id="ARBA00022777"/>
    </source>
</evidence>
<dbReference type="InterPro" id="IPR003594">
    <property type="entry name" value="HATPase_dom"/>
</dbReference>
<feature type="domain" description="HPt" evidence="25">
    <location>
        <begin position="955"/>
        <end position="1046"/>
    </location>
</feature>